<keyword evidence="5" id="KW-0479">Metal-binding</keyword>
<keyword evidence="6" id="KW-0430">Lectin</keyword>
<dbReference type="GO" id="GO:0046872">
    <property type="term" value="F:metal ion binding"/>
    <property type="evidence" value="ECO:0007669"/>
    <property type="project" value="UniProtKB-KW"/>
</dbReference>
<dbReference type="InterPro" id="IPR056619">
    <property type="entry name" value="C8-3_MUC4"/>
</dbReference>
<evidence type="ECO:0000256" key="8">
    <source>
        <dbReference type="ARBA" id="ARBA00023136"/>
    </source>
</evidence>
<feature type="region of interest" description="Disordered" evidence="10">
    <location>
        <begin position="966"/>
        <end position="1001"/>
    </location>
</feature>
<evidence type="ECO:0000256" key="5">
    <source>
        <dbReference type="ARBA" id="ARBA00022723"/>
    </source>
</evidence>
<feature type="compositionally biased region" description="Polar residues" evidence="10">
    <location>
        <begin position="622"/>
        <end position="637"/>
    </location>
</feature>
<keyword evidence="9" id="KW-1015">Disulfide bond</keyword>
<comment type="subunit">
    <text evidence="4">Homotrimer.</text>
</comment>
<feature type="domain" description="Fucolectin tachylectin-4 pentraxin-1" evidence="11">
    <location>
        <begin position="606"/>
        <end position="747"/>
    </location>
</feature>
<organism evidence="12 13">
    <name type="scientific">Ridgeia piscesae</name>
    <name type="common">Tubeworm</name>
    <dbReference type="NCBI Taxonomy" id="27915"/>
    <lineage>
        <taxon>Eukaryota</taxon>
        <taxon>Metazoa</taxon>
        <taxon>Spiralia</taxon>
        <taxon>Lophotrochozoa</taxon>
        <taxon>Annelida</taxon>
        <taxon>Polychaeta</taxon>
        <taxon>Sedentaria</taxon>
        <taxon>Canalipalpata</taxon>
        <taxon>Sabellida</taxon>
        <taxon>Siboglinidae</taxon>
        <taxon>Ridgeia</taxon>
    </lineage>
</organism>
<comment type="caution">
    <text evidence="12">The sequence shown here is derived from an EMBL/GenBank/DDBJ whole genome shotgun (WGS) entry which is preliminary data.</text>
</comment>
<feature type="compositionally biased region" description="Basic and acidic residues" evidence="10">
    <location>
        <begin position="972"/>
        <end position="983"/>
    </location>
</feature>
<dbReference type="Pfam" id="PF22633">
    <property type="entry name" value="F5_F8_type_C_2"/>
    <property type="match status" value="2"/>
</dbReference>
<accession>A0AAD9KU81</accession>
<feature type="domain" description="Fucolectin tachylectin-4 pentraxin-1" evidence="11">
    <location>
        <begin position="477"/>
        <end position="605"/>
    </location>
</feature>
<sequence>MTCAEVHHVIHKGETRHIPCRQGVAGSIVVIRLLGTLPMILSLCEVKVYGTNPTPLPSLVRNPVVKRSMVEKVSPVEKPPTMTRCGLVLGANPGDVKYVRCVAGSEGRFVTVSAPGRQMLSLKEVQVYGEEVTPTENIALRKRTEQKGGGNTAALAIDGKTEPRGQCTRTSFEMNPWWLVRLEAIYTIISVAIFTPECCVNGRSNLAYRRYTKQSSTRGEFSSDKAVDGSMEQGSCSITTRKERSWWQVVLDGEYDITMVAIKACHSSVVSLHNVVIKISTQNRVLRWAHMMSSVEKKETLFIQCRPGVYGSIVRISSFLDDKRAISIGEFLLFGTRRMGKYNIAAKMSTQQSTTARRRYSSRRAVDGVKKRGYCTQTSGKDVPWWQVELKAVYVIKEVDISGVCSRRRPHHFVIEVFRPNPVQTCAVVTRALRSGRTKVPCRPGVIGSIVKIKMTGIENRILALREVAVFGIRVDFQNLAVYKSVVQSSTNDRKVAAAALDSGATCAETTISDSPWWRLDLGGEYNVIQVVITSRQDVKGGLVIDVATAINDPHPEVCATLAIKKRLAFTCVVATRGTFVKITMPGKKRMLVLCQVEIYGHPVNVTNLAVGKMAVQSSTVAPASRATDGSTRTDGNGHSCGRTKFQKNPWLQVDLAADYEILQVVITNRGDCCAHQLHDIIIDILTSRDGAFSQRCAVVKGHLLLGETRHIPCVAGVKGRFVKITVPGPSETLSVCEVQVFGTTVRIKHQRESLFKNGVSHTTTDVTLRTSTLTKTATRVMCGNDKECSHDYLATHNSDLALASLYYNAKFENATTRAVFNCGSNNPCTAIQLAWQKYNFPHKHGDRYVKCSKTGKCNVTICPNGKLYLPTVGGWCWKVDCLTAELARLTDIVKGMQSGGRVIARTTNGERTTRNMTYRKVTGEKMTVEKEGGTRGQEMREVDTTGGKTIGRKEVRGDVTKRKSITRTMTGRKDTGKKRTTEKATGGKVSNQGDAKRRSYSESVIEGVLRTERVFMGDSILRKTDRTLSKGEDVVVCLPAG</sequence>
<evidence type="ECO:0000313" key="12">
    <source>
        <dbReference type="EMBL" id="KAK2177410.1"/>
    </source>
</evidence>
<dbReference type="Pfam" id="PF23263">
    <property type="entry name" value="C8-3_MUC4"/>
    <property type="match status" value="1"/>
</dbReference>
<feature type="domain" description="Fucolectin tachylectin-4 pentraxin-1" evidence="11">
    <location>
        <begin position="341"/>
        <end position="476"/>
    </location>
</feature>
<feature type="region of interest" description="Disordered" evidence="10">
    <location>
        <begin position="622"/>
        <end position="642"/>
    </location>
</feature>
<keyword evidence="7" id="KW-0106">Calcium</keyword>
<evidence type="ECO:0000256" key="3">
    <source>
        <dbReference type="ARBA" id="ARBA00010147"/>
    </source>
</evidence>
<dbReference type="PANTHER" id="PTHR45713:SF20">
    <property type="entry name" value="FUCOLECTIN TACHYLECTIN-4 PENTRAXIN-1 DOMAIN-CONTAINING PROTEIN"/>
    <property type="match status" value="1"/>
</dbReference>
<comment type="subcellular location">
    <subcellularLocation>
        <location evidence="2">Membrane</location>
    </subcellularLocation>
</comment>
<evidence type="ECO:0000256" key="1">
    <source>
        <dbReference type="ARBA" id="ARBA00002219"/>
    </source>
</evidence>
<dbReference type="PANTHER" id="PTHR45713">
    <property type="entry name" value="FTP DOMAIN-CONTAINING PROTEIN"/>
    <property type="match status" value="1"/>
</dbReference>
<dbReference type="Gene3D" id="2.60.120.260">
    <property type="entry name" value="Galactose-binding domain-like"/>
    <property type="match status" value="6"/>
</dbReference>
<comment type="function">
    <text evidence="1">Acts as a defensive agent. Recognizes blood group fucosylated oligosaccharides including A, B, H and Lewis B-type antigens. Does not recognize Lewis A antigen and has low affinity for monovalent haptens.</text>
</comment>
<evidence type="ECO:0000256" key="2">
    <source>
        <dbReference type="ARBA" id="ARBA00004370"/>
    </source>
</evidence>
<dbReference type="GO" id="GO:0016020">
    <property type="term" value="C:membrane"/>
    <property type="evidence" value="ECO:0007669"/>
    <property type="project" value="UniProtKB-SubCell"/>
</dbReference>
<evidence type="ECO:0000256" key="9">
    <source>
        <dbReference type="ARBA" id="ARBA00023157"/>
    </source>
</evidence>
<dbReference type="GO" id="GO:0001868">
    <property type="term" value="P:regulation of complement activation, lectin pathway"/>
    <property type="evidence" value="ECO:0007669"/>
    <property type="project" value="UniProtKB-ARBA"/>
</dbReference>
<dbReference type="GO" id="GO:0042806">
    <property type="term" value="F:fucose binding"/>
    <property type="evidence" value="ECO:0007669"/>
    <property type="project" value="UniProtKB-ARBA"/>
</dbReference>
<dbReference type="SMART" id="SM00607">
    <property type="entry name" value="FTP"/>
    <property type="match status" value="3"/>
</dbReference>
<evidence type="ECO:0000259" key="11">
    <source>
        <dbReference type="SMART" id="SM00607"/>
    </source>
</evidence>
<dbReference type="AlphaFoldDB" id="A0AAD9KU81"/>
<dbReference type="InterPro" id="IPR006585">
    <property type="entry name" value="FTP1"/>
</dbReference>
<reference evidence="12" key="1">
    <citation type="journal article" date="2023" name="Mol. Biol. Evol.">
        <title>Third-Generation Sequencing Reveals the Adaptive Role of the Epigenome in Three Deep-Sea Polychaetes.</title>
        <authorList>
            <person name="Perez M."/>
            <person name="Aroh O."/>
            <person name="Sun Y."/>
            <person name="Lan Y."/>
            <person name="Juniper S.K."/>
            <person name="Young C.R."/>
            <person name="Angers B."/>
            <person name="Qian P.Y."/>
        </authorList>
    </citation>
    <scope>NUCLEOTIDE SEQUENCE</scope>
    <source>
        <strain evidence="12">R07B-5</strain>
    </source>
</reference>
<dbReference type="Proteomes" id="UP001209878">
    <property type="component" value="Unassembled WGS sequence"/>
</dbReference>
<dbReference type="InterPro" id="IPR051941">
    <property type="entry name" value="BG_Antigen-Binding_Lectin"/>
</dbReference>
<gene>
    <name evidence="12" type="ORF">NP493_600g03004</name>
</gene>
<evidence type="ECO:0000256" key="4">
    <source>
        <dbReference type="ARBA" id="ARBA00011233"/>
    </source>
</evidence>
<proteinExistence type="inferred from homology"/>
<evidence type="ECO:0000313" key="13">
    <source>
        <dbReference type="Proteomes" id="UP001209878"/>
    </source>
</evidence>
<dbReference type="InterPro" id="IPR008979">
    <property type="entry name" value="Galactose-bd-like_sf"/>
</dbReference>
<dbReference type="GO" id="GO:0010185">
    <property type="term" value="P:regulation of cellular defense response"/>
    <property type="evidence" value="ECO:0007669"/>
    <property type="project" value="UniProtKB-ARBA"/>
</dbReference>
<dbReference type="EMBL" id="JAODUO010000599">
    <property type="protein sequence ID" value="KAK2177410.1"/>
    <property type="molecule type" value="Genomic_DNA"/>
</dbReference>
<name>A0AAD9KU81_RIDPI</name>
<comment type="similarity">
    <text evidence="3">Belongs to the fucolectin family.</text>
</comment>
<dbReference type="SUPFAM" id="SSF49785">
    <property type="entry name" value="Galactose-binding domain-like"/>
    <property type="match status" value="6"/>
</dbReference>
<evidence type="ECO:0000256" key="7">
    <source>
        <dbReference type="ARBA" id="ARBA00022837"/>
    </source>
</evidence>
<evidence type="ECO:0000256" key="6">
    <source>
        <dbReference type="ARBA" id="ARBA00022734"/>
    </source>
</evidence>
<keyword evidence="13" id="KW-1185">Reference proteome</keyword>
<protein>
    <recommendedName>
        <fullName evidence="11">Fucolectin tachylectin-4 pentraxin-1 domain-containing protein</fullName>
    </recommendedName>
</protein>
<keyword evidence="8" id="KW-0472">Membrane</keyword>
<evidence type="ECO:0000256" key="10">
    <source>
        <dbReference type="SAM" id="MobiDB-lite"/>
    </source>
</evidence>